<dbReference type="Gene3D" id="2.20.25.240">
    <property type="match status" value="1"/>
</dbReference>
<evidence type="ECO:0000256" key="1">
    <source>
        <dbReference type="ARBA" id="ARBA00022723"/>
    </source>
</evidence>
<name>A0AAV0WCV2_9HEMI</name>
<keyword evidence="1" id="KW-0479">Metal-binding</keyword>
<evidence type="ECO:0008006" key="8">
    <source>
        <dbReference type="Google" id="ProtNLM"/>
    </source>
</evidence>
<sequence>MAEIKILGETKLVYGGFIYLRSKLPVNGKTYWECQKVRRKECKARIITTFNISENKHNFVREPALDDHDHIPNQEQCQSEIVKYSLKRKAENQPQLPPTQILRTEMAGVSDGVLSQLPNRDNLKKSMRQVRRKNLPPNPKTLFDLGTFPDQYQKTLTGEKFLIYDSLDGNSVSEGRVVVFSTRRNLELLAESDCWFLDGTFKVCPNIFTQVFTILGTCKQHVDVHDTVAVPFVYALLSSKETVQYATVLRAVQSSFNEHRIFCEPVKIMTDFEKSIINACEEVFPNSAISCCFFHFGQSMYRQIQFAGLQAAYNDPDDRSLKYFTHMMLALAFVPLTEVSRIFSLLKNDAPEALSPIIEYFEKNYVLGVIARGRRRGIHPRYPPKIWNQYQAALTGSHKTNNVSEGWHNRFQLVVGKHHPDLYSALGEFQKEQGDVEIMISELSLGRKVRAQPKRKWRDFQMRIMAITADFNTYQELDFLKAIAHNIVL</sequence>
<evidence type="ECO:0000313" key="7">
    <source>
        <dbReference type="Proteomes" id="UP001160148"/>
    </source>
</evidence>
<accession>A0AAV0WCV2</accession>
<reference evidence="6 7" key="1">
    <citation type="submission" date="2023-01" db="EMBL/GenBank/DDBJ databases">
        <authorList>
            <person name="Whitehead M."/>
        </authorList>
    </citation>
    <scope>NUCLEOTIDE SEQUENCE [LARGE SCALE GENOMIC DNA]</scope>
</reference>
<dbReference type="AlphaFoldDB" id="A0AAV0WCV2"/>
<dbReference type="InterPro" id="IPR007588">
    <property type="entry name" value="Znf_FLYWCH"/>
</dbReference>
<keyword evidence="3" id="KW-0862">Zinc</keyword>
<dbReference type="Pfam" id="PF10551">
    <property type="entry name" value="MULE"/>
    <property type="match status" value="1"/>
</dbReference>
<feature type="domain" description="MULE transposase" evidence="5">
    <location>
        <begin position="195"/>
        <end position="297"/>
    </location>
</feature>
<dbReference type="Pfam" id="PF04500">
    <property type="entry name" value="FLYWCH"/>
    <property type="match status" value="1"/>
</dbReference>
<protein>
    <recommendedName>
        <fullName evidence="8">MULE transposase domain-containing protein</fullName>
    </recommendedName>
</protein>
<organism evidence="6 7">
    <name type="scientific">Macrosiphum euphorbiae</name>
    <name type="common">potato aphid</name>
    <dbReference type="NCBI Taxonomy" id="13131"/>
    <lineage>
        <taxon>Eukaryota</taxon>
        <taxon>Metazoa</taxon>
        <taxon>Ecdysozoa</taxon>
        <taxon>Arthropoda</taxon>
        <taxon>Hexapoda</taxon>
        <taxon>Insecta</taxon>
        <taxon>Pterygota</taxon>
        <taxon>Neoptera</taxon>
        <taxon>Paraneoptera</taxon>
        <taxon>Hemiptera</taxon>
        <taxon>Sternorrhyncha</taxon>
        <taxon>Aphidomorpha</taxon>
        <taxon>Aphidoidea</taxon>
        <taxon>Aphididae</taxon>
        <taxon>Macrosiphini</taxon>
        <taxon>Macrosiphum</taxon>
    </lineage>
</organism>
<keyword evidence="2" id="KW-0863">Zinc-finger</keyword>
<dbReference type="Proteomes" id="UP001160148">
    <property type="component" value="Unassembled WGS sequence"/>
</dbReference>
<proteinExistence type="predicted"/>
<evidence type="ECO:0000259" key="4">
    <source>
        <dbReference type="Pfam" id="PF04500"/>
    </source>
</evidence>
<dbReference type="EMBL" id="CARXXK010000002">
    <property type="protein sequence ID" value="CAI6353532.1"/>
    <property type="molecule type" value="Genomic_DNA"/>
</dbReference>
<evidence type="ECO:0000256" key="2">
    <source>
        <dbReference type="ARBA" id="ARBA00022771"/>
    </source>
</evidence>
<dbReference type="PANTHER" id="PTHR47160">
    <property type="entry name" value="PUTATIVE-RELATED"/>
    <property type="match status" value="1"/>
</dbReference>
<evidence type="ECO:0000313" key="6">
    <source>
        <dbReference type="EMBL" id="CAI6353532.1"/>
    </source>
</evidence>
<dbReference type="InterPro" id="IPR018289">
    <property type="entry name" value="MULE_transposase_dom"/>
</dbReference>
<comment type="caution">
    <text evidence="6">The sequence shown here is derived from an EMBL/GenBank/DDBJ whole genome shotgun (WGS) entry which is preliminary data.</text>
</comment>
<evidence type="ECO:0000259" key="5">
    <source>
        <dbReference type="Pfam" id="PF10551"/>
    </source>
</evidence>
<dbReference type="PANTHER" id="PTHR47160:SF10">
    <property type="entry name" value="MULE TRANSPOSASE DOMAIN-CONTAINING PROTEIN"/>
    <property type="match status" value="1"/>
</dbReference>
<keyword evidence="7" id="KW-1185">Reference proteome</keyword>
<dbReference type="GO" id="GO:0008270">
    <property type="term" value="F:zinc ion binding"/>
    <property type="evidence" value="ECO:0007669"/>
    <property type="project" value="UniProtKB-KW"/>
</dbReference>
<gene>
    <name evidence="6" type="ORF">MEUPH1_LOCUS9645</name>
</gene>
<evidence type="ECO:0000256" key="3">
    <source>
        <dbReference type="ARBA" id="ARBA00022833"/>
    </source>
</evidence>
<feature type="domain" description="FLYWCH-type" evidence="4">
    <location>
        <begin position="8"/>
        <end position="53"/>
    </location>
</feature>